<dbReference type="SUPFAM" id="SSF51430">
    <property type="entry name" value="NAD(P)-linked oxidoreductase"/>
    <property type="match status" value="1"/>
</dbReference>
<dbReference type="InterPro" id="IPR050523">
    <property type="entry name" value="AKR_Detox_Biosynth"/>
</dbReference>
<protein>
    <submittedName>
        <fullName evidence="3">Aldo/keto reductase</fullName>
    </submittedName>
</protein>
<keyword evidence="1" id="KW-0560">Oxidoreductase</keyword>
<evidence type="ECO:0000313" key="3">
    <source>
        <dbReference type="EMBL" id="PNU04237.1"/>
    </source>
</evidence>
<dbReference type="PANTHER" id="PTHR43364:SF4">
    <property type="entry name" value="NAD(P)-LINKED OXIDOREDUCTASE SUPERFAMILY PROTEIN"/>
    <property type="match status" value="1"/>
</dbReference>
<evidence type="ECO:0000256" key="1">
    <source>
        <dbReference type="ARBA" id="ARBA00023002"/>
    </source>
</evidence>
<sequence length="367" mass="39739">MATCLDHYRLLGRSGLRVSPLALGTMTFGVEGGWGSSPDEAQAMVDHFVERGGNFIDTADFYGRMGGSEEWLGRIVKGRRHPLVISTKYSLTTRPGDPNAAGNQRKNMVRSVEDSLRRLQTDYIDLLYLHMWDFRTPVDEILRGFDDLVRSGKVLYTGLSDTPAWQASRMQAIADLRGWTQFCALQIQYSLIERTVERELIPMAQEMGMGVSPWAPLGQGMLTGKYTRADLDQSAPGAPSMADMGSRKAINAVTGKLSARNLDVADVVSGIAGELGCTAAQVALAWTLTNPATCAPVVGVRTKAQLEDNLGALDLTLDAAHLARLDAASAVPKVFPMDVLTGPAEAMMFGGVTVQRRQLADHPAKTV</sequence>
<dbReference type="PANTHER" id="PTHR43364">
    <property type="entry name" value="NADH-SPECIFIC METHYLGLYOXAL REDUCTASE-RELATED"/>
    <property type="match status" value="1"/>
</dbReference>
<gene>
    <name evidence="3" type="ORF">A8V01_21375</name>
</gene>
<dbReference type="EMBL" id="LYMM01000039">
    <property type="protein sequence ID" value="PNU04237.1"/>
    <property type="molecule type" value="Genomic_DNA"/>
</dbReference>
<evidence type="ECO:0000313" key="4">
    <source>
        <dbReference type="Proteomes" id="UP000236327"/>
    </source>
</evidence>
<dbReference type="GO" id="GO:0016491">
    <property type="term" value="F:oxidoreductase activity"/>
    <property type="evidence" value="ECO:0007669"/>
    <property type="project" value="UniProtKB-KW"/>
</dbReference>
<feature type="domain" description="NADP-dependent oxidoreductase" evidence="2">
    <location>
        <begin position="20"/>
        <end position="328"/>
    </location>
</feature>
<proteinExistence type="predicted"/>
<dbReference type="Proteomes" id="UP000236327">
    <property type="component" value="Unassembled WGS sequence"/>
</dbReference>
<dbReference type="InterPro" id="IPR036812">
    <property type="entry name" value="NAD(P)_OxRdtase_dom_sf"/>
</dbReference>
<keyword evidence="4" id="KW-1185">Reference proteome</keyword>
<dbReference type="OrthoDB" id="7181835at2"/>
<dbReference type="PRINTS" id="PR00069">
    <property type="entry name" value="ALDKETRDTASE"/>
</dbReference>
<organism evidence="3 4">
    <name type="scientific">Novosphingobium guangzhouense</name>
    <dbReference type="NCBI Taxonomy" id="1850347"/>
    <lineage>
        <taxon>Bacteria</taxon>
        <taxon>Pseudomonadati</taxon>
        <taxon>Pseudomonadota</taxon>
        <taxon>Alphaproteobacteria</taxon>
        <taxon>Sphingomonadales</taxon>
        <taxon>Sphingomonadaceae</taxon>
        <taxon>Novosphingobium</taxon>
    </lineage>
</organism>
<dbReference type="CDD" id="cd19080">
    <property type="entry name" value="AKR_AKR9A_9B"/>
    <property type="match status" value="1"/>
</dbReference>
<dbReference type="GO" id="GO:0005829">
    <property type="term" value="C:cytosol"/>
    <property type="evidence" value="ECO:0007669"/>
    <property type="project" value="UniProtKB-ARBA"/>
</dbReference>
<name>A0A2K2FZN0_9SPHN</name>
<dbReference type="InterPro" id="IPR020471">
    <property type="entry name" value="AKR"/>
</dbReference>
<reference evidence="3 4" key="1">
    <citation type="submission" date="2016-05" db="EMBL/GenBank/DDBJ databases">
        <title>Complete genome sequence of Novosphingobium guangzhouense SA925(T).</title>
        <authorList>
            <person name="Sha S."/>
        </authorList>
    </citation>
    <scope>NUCLEOTIDE SEQUENCE [LARGE SCALE GENOMIC DNA]</scope>
    <source>
        <strain evidence="3 4">SA925</strain>
    </source>
</reference>
<dbReference type="InterPro" id="IPR023210">
    <property type="entry name" value="NADP_OxRdtase_dom"/>
</dbReference>
<dbReference type="Gene3D" id="3.20.20.100">
    <property type="entry name" value="NADP-dependent oxidoreductase domain"/>
    <property type="match status" value="1"/>
</dbReference>
<evidence type="ECO:0000259" key="2">
    <source>
        <dbReference type="Pfam" id="PF00248"/>
    </source>
</evidence>
<dbReference type="RefSeq" id="WP_103096526.1">
    <property type="nucleotide sequence ID" value="NZ_LYMM01000039.1"/>
</dbReference>
<dbReference type="FunFam" id="3.20.20.100:FF:000004">
    <property type="entry name" value="Oxidoreductase, aldo/keto reductase"/>
    <property type="match status" value="1"/>
</dbReference>
<comment type="caution">
    <text evidence="3">The sequence shown here is derived from an EMBL/GenBank/DDBJ whole genome shotgun (WGS) entry which is preliminary data.</text>
</comment>
<dbReference type="Pfam" id="PF00248">
    <property type="entry name" value="Aldo_ket_red"/>
    <property type="match status" value="1"/>
</dbReference>
<accession>A0A2K2FZN0</accession>
<dbReference type="AlphaFoldDB" id="A0A2K2FZN0"/>